<proteinExistence type="predicted"/>
<dbReference type="EMBL" id="AP035882">
    <property type="protein sequence ID" value="BFP50135.1"/>
    <property type="molecule type" value="Genomic_DNA"/>
</dbReference>
<feature type="region of interest" description="Disordered" evidence="1">
    <location>
        <begin position="56"/>
        <end position="79"/>
    </location>
</feature>
<dbReference type="RefSeq" id="WP_407992371.1">
    <property type="nucleotide sequence ID" value="NZ_AP035882.1"/>
</dbReference>
<feature type="compositionally biased region" description="Low complexity" evidence="1">
    <location>
        <begin position="70"/>
        <end position="79"/>
    </location>
</feature>
<protein>
    <submittedName>
        <fullName evidence="2">Uncharacterized protein</fullName>
    </submittedName>
</protein>
<geneLocation type="plasmid" evidence="2">
    <name>pCMC57_01</name>
</geneLocation>
<organism evidence="2">
    <name type="scientific">Kitasatospora sp. CMC57</name>
    <dbReference type="NCBI Taxonomy" id="3231513"/>
    <lineage>
        <taxon>Bacteria</taxon>
        <taxon>Bacillati</taxon>
        <taxon>Actinomycetota</taxon>
        <taxon>Actinomycetes</taxon>
        <taxon>Kitasatosporales</taxon>
        <taxon>Streptomycetaceae</taxon>
        <taxon>Kitasatospora</taxon>
    </lineage>
</organism>
<dbReference type="AlphaFoldDB" id="A0AB33K7I0"/>
<feature type="region of interest" description="Disordered" evidence="1">
    <location>
        <begin position="1"/>
        <end position="39"/>
    </location>
</feature>
<sequence>MTNRPETRPTTDPAAPEHQHLESPATPDGPAGPGGLRPTLRLLLAAGHSLAELNAAGRALQQRRRHAAAPDDATGGPDR</sequence>
<accession>A0AB33K7I0</accession>
<feature type="compositionally biased region" description="Basic and acidic residues" evidence="1">
    <location>
        <begin position="1"/>
        <end position="21"/>
    </location>
</feature>
<dbReference type="KEGG" id="kic:KCMC57_65030"/>
<name>A0AB33K7I0_9ACTN</name>
<gene>
    <name evidence="2" type="ORF">KCMC57_65030</name>
</gene>
<evidence type="ECO:0000256" key="1">
    <source>
        <dbReference type="SAM" id="MobiDB-lite"/>
    </source>
</evidence>
<reference evidence="2" key="1">
    <citation type="submission" date="2024-07" db="EMBL/GenBank/DDBJ databases">
        <title>Complete genome sequences of cellulolytic bacteria, Kitasatospora sp. CMC57 and Streptomyces sp. CMC78, isolated from Japanese agricultural soil.</title>
        <authorList>
            <person name="Hashimoto T."/>
            <person name="Ito M."/>
            <person name="Iwamoto M."/>
            <person name="Fukahori D."/>
            <person name="Shoda T."/>
            <person name="Sakoda M."/>
            <person name="Morohoshi T."/>
            <person name="Mitsuboshi M."/>
            <person name="Nishizawa T."/>
        </authorList>
    </citation>
    <scope>NUCLEOTIDE SEQUENCE</scope>
    <source>
        <strain evidence="2">CMC57</strain>
        <plasmid evidence="2">pCMC57_01</plasmid>
    </source>
</reference>
<evidence type="ECO:0000313" key="2">
    <source>
        <dbReference type="EMBL" id="BFP50135.1"/>
    </source>
</evidence>
<keyword evidence="2" id="KW-0614">Plasmid</keyword>